<accession>A0A3B0YRM8</accession>
<reference evidence="4" key="1">
    <citation type="submission" date="2018-06" db="EMBL/GenBank/DDBJ databases">
        <authorList>
            <person name="Zhirakovskaya E."/>
        </authorList>
    </citation>
    <scope>NUCLEOTIDE SEQUENCE</scope>
</reference>
<feature type="coiled-coil region" evidence="1">
    <location>
        <begin position="361"/>
        <end position="402"/>
    </location>
</feature>
<evidence type="ECO:0000256" key="1">
    <source>
        <dbReference type="SAM" id="Coils"/>
    </source>
</evidence>
<dbReference type="AlphaFoldDB" id="A0A3B0YRM8"/>
<keyword evidence="3" id="KW-1133">Transmembrane helix</keyword>
<protein>
    <submittedName>
        <fullName evidence="4">Uncharacterized protein</fullName>
    </submittedName>
</protein>
<evidence type="ECO:0000256" key="3">
    <source>
        <dbReference type="SAM" id="Phobius"/>
    </source>
</evidence>
<evidence type="ECO:0000256" key="2">
    <source>
        <dbReference type="SAM" id="MobiDB-lite"/>
    </source>
</evidence>
<keyword evidence="3" id="KW-0812">Transmembrane</keyword>
<name>A0A3B0YRM8_9ZZZZ</name>
<keyword evidence="3" id="KW-0472">Membrane</keyword>
<sequence length="405" mass="45036">MGDAQVGLFAFLGALELAMLLLVTSIVFLLRGNRLSRKVDVLEKKLDMSAEASEPVGFDQYLRDEIIRNEALTDQAAASQDESEKKAAELLKFRKRFLEIELEAHALEGNPVAFQDRIAAGLCELREVMRPDAESVEAEPEAETPMAVELEEAPGDEGEEEPERKIVDTSEQEINHLKDVINNQQDAMSALRAQLEEHAEVEGMDAALKQLEDFEKQSTELERCLQVLESENERLKAAQNDGSDAAKKIEPADPTQLAGLKDMVGGQQETIGSLRKLIKELMPEADKAGELEETLDRIQRTNQELSGCVTVLEDENTLLRSELEMIVSQLEEQDAQREAEVAAVPDTVAEEAGTTPSSEQIEEMEIKVQELEALVEFKDATIEELEKQYHALEGKYREATGEQSA</sequence>
<feature type="compositionally biased region" description="Acidic residues" evidence="2">
    <location>
        <begin position="149"/>
        <end position="161"/>
    </location>
</feature>
<proteinExistence type="predicted"/>
<feature type="coiled-coil region" evidence="1">
    <location>
        <begin position="167"/>
        <end position="248"/>
    </location>
</feature>
<evidence type="ECO:0000313" key="4">
    <source>
        <dbReference type="EMBL" id="VAW78147.1"/>
    </source>
</evidence>
<feature type="transmembrane region" description="Helical" evidence="3">
    <location>
        <begin position="6"/>
        <end position="30"/>
    </location>
</feature>
<gene>
    <name evidence="4" type="ORF">MNBD_GAMMA14-1744</name>
</gene>
<organism evidence="4">
    <name type="scientific">hydrothermal vent metagenome</name>
    <dbReference type="NCBI Taxonomy" id="652676"/>
    <lineage>
        <taxon>unclassified sequences</taxon>
        <taxon>metagenomes</taxon>
        <taxon>ecological metagenomes</taxon>
    </lineage>
</organism>
<keyword evidence="1" id="KW-0175">Coiled coil</keyword>
<feature type="region of interest" description="Disordered" evidence="2">
    <location>
        <begin position="131"/>
        <end position="166"/>
    </location>
</feature>
<dbReference type="EMBL" id="UOFM01000247">
    <property type="protein sequence ID" value="VAW78147.1"/>
    <property type="molecule type" value="Genomic_DNA"/>
</dbReference>